<keyword evidence="3" id="KW-1185">Reference proteome</keyword>
<dbReference type="GO" id="GO:0042597">
    <property type="term" value="C:periplasmic space"/>
    <property type="evidence" value="ECO:0007669"/>
    <property type="project" value="InterPro"/>
</dbReference>
<name>A0A8J7FN88_9GAMM</name>
<dbReference type="Gene3D" id="1.20.120.1490">
    <property type="match status" value="1"/>
</dbReference>
<accession>A0A8J7FN88</accession>
<evidence type="ECO:0008006" key="4">
    <source>
        <dbReference type="Google" id="ProtNLM"/>
    </source>
</evidence>
<evidence type="ECO:0000256" key="1">
    <source>
        <dbReference type="SAM" id="SignalP"/>
    </source>
</evidence>
<gene>
    <name evidence="2" type="ORF">IOQ59_09520</name>
</gene>
<evidence type="ECO:0000313" key="2">
    <source>
        <dbReference type="EMBL" id="MBE9397497.1"/>
    </source>
</evidence>
<feature type="chain" id="PRO_5035230951" description="LTXXQ motif family protein" evidence="1">
    <location>
        <begin position="23"/>
        <end position="139"/>
    </location>
</feature>
<organism evidence="2 3">
    <name type="scientific">Pontibacterium sinense</name>
    <dbReference type="NCBI Taxonomy" id="2781979"/>
    <lineage>
        <taxon>Bacteria</taxon>
        <taxon>Pseudomonadati</taxon>
        <taxon>Pseudomonadota</taxon>
        <taxon>Gammaproteobacteria</taxon>
        <taxon>Oceanospirillales</taxon>
        <taxon>Oceanospirillaceae</taxon>
        <taxon>Pontibacterium</taxon>
    </lineage>
</organism>
<protein>
    <recommendedName>
        <fullName evidence="4">LTXXQ motif family protein</fullName>
    </recommendedName>
</protein>
<comment type="caution">
    <text evidence="2">The sequence shown here is derived from an EMBL/GenBank/DDBJ whole genome shotgun (WGS) entry which is preliminary data.</text>
</comment>
<reference evidence="2" key="1">
    <citation type="submission" date="2020-10" db="EMBL/GenBank/DDBJ databases">
        <title>Bacterium isolated from coastal waters sediment.</title>
        <authorList>
            <person name="Chen R.-J."/>
            <person name="Lu D.-C."/>
            <person name="Zhu K.-L."/>
            <person name="Du Z.-J."/>
        </authorList>
    </citation>
    <scope>NUCLEOTIDE SEQUENCE</scope>
    <source>
        <strain evidence="2">N1Y112</strain>
    </source>
</reference>
<evidence type="ECO:0000313" key="3">
    <source>
        <dbReference type="Proteomes" id="UP000640333"/>
    </source>
</evidence>
<dbReference type="Pfam" id="PF07813">
    <property type="entry name" value="LTXXQ"/>
    <property type="match status" value="1"/>
</dbReference>
<dbReference type="AlphaFoldDB" id="A0A8J7FN88"/>
<dbReference type="EMBL" id="JADEYS010000008">
    <property type="protein sequence ID" value="MBE9397497.1"/>
    <property type="molecule type" value="Genomic_DNA"/>
</dbReference>
<feature type="signal peptide" evidence="1">
    <location>
        <begin position="1"/>
        <end position="22"/>
    </location>
</feature>
<dbReference type="RefSeq" id="WP_193953054.1">
    <property type="nucleotide sequence ID" value="NZ_JADEYS010000008.1"/>
</dbReference>
<dbReference type="Proteomes" id="UP000640333">
    <property type="component" value="Unassembled WGS sequence"/>
</dbReference>
<proteinExistence type="predicted"/>
<sequence length="139" mass="16153">MMLKSLMIVLALTLTTVQVVSANDERGKNIEHQIAELKDRLALSDAQTQQITPILETSANARKEILKKHGIDLENFDPESRKKLSFREKRKLASELKASRKNTQGQLELILTDKQMNEYRKIQQERKDKLREHMKNRGE</sequence>
<keyword evidence="1" id="KW-0732">Signal</keyword>
<dbReference type="InterPro" id="IPR012899">
    <property type="entry name" value="LTXXQ"/>
</dbReference>